<protein>
    <submittedName>
        <fullName evidence="1">Uncharacterized protein</fullName>
    </submittedName>
</protein>
<organism evidence="1">
    <name type="scientific">Rhizophora mucronata</name>
    <name type="common">Asiatic mangrove</name>
    <dbReference type="NCBI Taxonomy" id="61149"/>
    <lineage>
        <taxon>Eukaryota</taxon>
        <taxon>Viridiplantae</taxon>
        <taxon>Streptophyta</taxon>
        <taxon>Embryophyta</taxon>
        <taxon>Tracheophyta</taxon>
        <taxon>Spermatophyta</taxon>
        <taxon>Magnoliopsida</taxon>
        <taxon>eudicotyledons</taxon>
        <taxon>Gunneridae</taxon>
        <taxon>Pentapetalae</taxon>
        <taxon>rosids</taxon>
        <taxon>fabids</taxon>
        <taxon>Malpighiales</taxon>
        <taxon>Rhizophoraceae</taxon>
        <taxon>Rhizophora</taxon>
    </lineage>
</organism>
<proteinExistence type="predicted"/>
<sequence>MESCRCRCSYPTGYHLLHWHVHYLHKNKKSLKLYTHGSPF</sequence>
<dbReference type="AlphaFoldDB" id="A0A2P2JCY3"/>
<evidence type="ECO:0000313" key="1">
    <source>
        <dbReference type="EMBL" id="MBW91318.1"/>
    </source>
</evidence>
<dbReference type="EMBL" id="GGEC01010835">
    <property type="protein sequence ID" value="MBW91318.1"/>
    <property type="molecule type" value="Transcribed_RNA"/>
</dbReference>
<reference evidence="1" key="1">
    <citation type="submission" date="2018-02" db="EMBL/GenBank/DDBJ databases">
        <title>Rhizophora mucronata_Transcriptome.</title>
        <authorList>
            <person name="Meera S.P."/>
            <person name="Sreeshan A."/>
            <person name="Augustine A."/>
        </authorList>
    </citation>
    <scope>NUCLEOTIDE SEQUENCE</scope>
    <source>
        <tissue evidence="1">Leaf</tissue>
    </source>
</reference>
<name>A0A2P2JCY3_RHIMU</name>
<accession>A0A2P2JCY3</accession>